<accession>A0A6J5MB97</accession>
<dbReference type="EMBL" id="LR796681">
    <property type="protein sequence ID" value="CAB4158444.1"/>
    <property type="molecule type" value="Genomic_DNA"/>
</dbReference>
<proteinExistence type="predicted"/>
<organism evidence="1">
    <name type="scientific">uncultured Caudovirales phage</name>
    <dbReference type="NCBI Taxonomy" id="2100421"/>
    <lineage>
        <taxon>Viruses</taxon>
        <taxon>Duplodnaviria</taxon>
        <taxon>Heunggongvirae</taxon>
        <taxon>Uroviricota</taxon>
        <taxon>Caudoviricetes</taxon>
        <taxon>Peduoviridae</taxon>
        <taxon>Maltschvirus</taxon>
        <taxon>Maltschvirus maltsch</taxon>
    </lineage>
</organism>
<sequence length="72" mass="7699">MKKTGTRTYRGVAIVPTLGGWSYNTIGIDGAGQRYNYGMTTNSLATAKYNIAHYITAGTHTAIDGALVKKES</sequence>
<dbReference type="EMBL" id="LR796410">
    <property type="protein sequence ID" value="CAB4142400.1"/>
    <property type="molecule type" value="Genomic_DNA"/>
</dbReference>
<protein>
    <submittedName>
        <fullName evidence="1">Uncharacterized protein</fullName>
    </submittedName>
</protein>
<evidence type="ECO:0000313" key="1">
    <source>
        <dbReference type="EMBL" id="CAB4142400.1"/>
    </source>
</evidence>
<reference evidence="1" key="1">
    <citation type="submission" date="2020-04" db="EMBL/GenBank/DDBJ databases">
        <authorList>
            <person name="Chiriac C."/>
            <person name="Salcher M."/>
            <person name="Ghai R."/>
            <person name="Kavagutti S V."/>
        </authorList>
    </citation>
    <scope>NUCLEOTIDE SEQUENCE</scope>
</reference>
<name>A0A6J5MB97_9CAUD</name>
<evidence type="ECO:0000313" key="2">
    <source>
        <dbReference type="EMBL" id="CAB4158444.1"/>
    </source>
</evidence>
<gene>
    <name evidence="1" type="ORF">UFOVP433_8</name>
    <name evidence="2" type="ORF">UFOVP702_11</name>
</gene>